<evidence type="ECO:0008006" key="3">
    <source>
        <dbReference type="Google" id="ProtNLM"/>
    </source>
</evidence>
<dbReference type="InterPro" id="IPR027417">
    <property type="entry name" value="P-loop_NTPase"/>
</dbReference>
<evidence type="ECO:0000313" key="2">
    <source>
        <dbReference type="Proteomes" id="UP000177583"/>
    </source>
</evidence>
<dbReference type="AlphaFoldDB" id="A0A1F6GLJ7"/>
<evidence type="ECO:0000313" key="1">
    <source>
        <dbReference type="EMBL" id="OGG98991.1"/>
    </source>
</evidence>
<sequence>MSKTARAFEIAAPSLIPKRKTDGAGPGSLLEHPLYPKVIERYRRDFARYVREVHNYSPTWQQEPVMEACNQEGFQISVVSGHGTGKSRLFASFIDFNLRIFPYSNLILTGPNLDQLKKVAWKELEGISFASDVAFLWWRGYFQMMAESYFYKDNPKSWFAGPKTAPIGKPENIAGMHNRRYVILVDEASGVDDAILAILRGGLTEQDNCMMMVSQGTRNTGTFYESHHQNRQLWSCFHMDSELSPRVTKKFIRERLIEYGGFHSVNYQIKVKGSFPNNLAGYLIPRVWAEKAAGKELLIEHDTPPGVVISVDVAGEGRDSSVLLVARVSGYKKERKLETLALKEFPSLGDTMKLSQIVYDHWRQHESASVIVDSIGVGKGVCDRLAEMGVEVQKFRGGDGSFEKKQYFNKRAESYWWLREGIFDERVKLPYNTKLFDQLTNLPYLYSEAGQFKMMKKEEMAKKGIKSPDLVDAYTMAMLAKYRADGAVFLDEDEEVAAAKSFLEQFEGGLDDE</sequence>
<reference evidence="1 2" key="1">
    <citation type="journal article" date="2016" name="Nat. Commun.">
        <title>Thousands of microbial genomes shed light on interconnected biogeochemical processes in an aquifer system.</title>
        <authorList>
            <person name="Anantharaman K."/>
            <person name="Brown C.T."/>
            <person name="Hug L.A."/>
            <person name="Sharon I."/>
            <person name="Castelle C.J."/>
            <person name="Probst A.J."/>
            <person name="Thomas B.C."/>
            <person name="Singh A."/>
            <person name="Wilkins M.J."/>
            <person name="Karaoz U."/>
            <person name="Brodie E.L."/>
            <person name="Williams K.H."/>
            <person name="Hubbard S.S."/>
            <person name="Banfield J.F."/>
        </authorList>
    </citation>
    <scope>NUCLEOTIDE SEQUENCE [LARGE SCALE GENOMIC DNA]</scope>
</reference>
<dbReference type="EMBL" id="MFNF01000063">
    <property type="protein sequence ID" value="OGG98991.1"/>
    <property type="molecule type" value="Genomic_DNA"/>
</dbReference>
<proteinExistence type="predicted"/>
<name>A0A1F6GLJ7_9PROT</name>
<organism evidence="1 2">
    <name type="scientific">Candidatus Lambdaproteobacteria bacterium RIFOXYD2_FULL_56_26</name>
    <dbReference type="NCBI Taxonomy" id="1817773"/>
    <lineage>
        <taxon>Bacteria</taxon>
        <taxon>Pseudomonadati</taxon>
        <taxon>Pseudomonadota</taxon>
        <taxon>Candidatus Lambdaproteobacteria</taxon>
    </lineage>
</organism>
<dbReference type="Gene3D" id="3.40.50.300">
    <property type="entry name" value="P-loop containing nucleotide triphosphate hydrolases"/>
    <property type="match status" value="1"/>
</dbReference>
<accession>A0A1F6GLJ7</accession>
<comment type="caution">
    <text evidence="1">The sequence shown here is derived from an EMBL/GenBank/DDBJ whole genome shotgun (WGS) entry which is preliminary data.</text>
</comment>
<gene>
    <name evidence="1" type="ORF">A2557_00625</name>
</gene>
<protein>
    <recommendedName>
        <fullName evidence="3">Terminase large subunit gp17-like C-terminal domain-containing protein</fullName>
    </recommendedName>
</protein>
<dbReference type="Proteomes" id="UP000177583">
    <property type="component" value="Unassembled WGS sequence"/>
</dbReference>
<dbReference type="Gene3D" id="3.30.420.240">
    <property type="match status" value="1"/>
</dbReference>